<dbReference type="InterPro" id="IPR009057">
    <property type="entry name" value="Homeodomain-like_sf"/>
</dbReference>
<dbReference type="SUPFAM" id="SSF46689">
    <property type="entry name" value="Homeodomain-like"/>
    <property type="match status" value="1"/>
</dbReference>
<reference evidence="2" key="1">
    <citation type="journal article" date="2020" name="Stud. Mycol.">
        <title>101 Dothideomycetes genomes: a test case for predicting lifestyles and emergence of pathogens.</title>
        <authorList>
            <person name="Haridas S."/>
            <person name="Albert R."/>
            <person name="Binder M."/>
            <person name="Bloem J."/>
            <person name="Labutti K."/>
            <person name="Salamov A."/>
            <person name="Andreopoulos B."/>
            <person name="Baker S."/>
            <person name="Barry K."/>
            <person name="Bills G."/>
            <person name="Bluhm B."/>
            <person name="Cannon C."/>
            <person name="Castanera R."/>
            <person name="Culley D."/>
            <person name="Daum C."/>
            <person name="Ezra D."/>
            <person name="Gonzalez J."/>
            <person name="Henrissat B."/>
            <person name="Kuo A."/>
            <person name="Liang C."/>
            <person name="Lipzen A."/>
            <person name="Lutzoni F."/>
            <person name="Magnuson J."/>
            <person name="Mondo S."/>
            <person name="Nolan M."/>
            <person name="Ohm R."/>
            <person name="Pangilinan J."/>
            <person name="Park H.-J."/>
            <person name="Ramirez L."/>
            <person name="Alfaro M."/>
            <person name="Sun H."/>
            <person name="Tritt A."/>
            <person name="Yoshinaga Y."/>
            <person name="Zwiers L.-H."/>
            <person name="Turgeon B."/>
            <person name="Goodwin S."/>
            <person name="Spatafora J."/>
            <person name="Crous P."/>
            <person name="Grigoriev I."/>
        </authorList>
    </citation>
    <scope>NUCLEOTIDE SEQUENCE</scope>
    <source>
        <strain evidence="2">CBS 183.55</strain>
    </source>
</reference>
<evidence type="ECO:0000259" key="1">
    <source>
        <dbReference type="Pfam" id="PF05225"/>
    </source>
</evidence>
<organism evidence="2 3">
    <name type="scientific">Didymella exigua CBS 183.55</name>
    <dbReference type="NCBI Taxonomy" id="1150837"/>
    <lineage>
        <taxon>Eukaryota</taxon>
        <taxon>Fungi</taxon>
        <taxon>Dikarya</taxon>
        <taxon>Ascomycota</taxon>
        <taxon>Pezizomycotina</taxon>
        <taxon>Dothideomycetes</taxon>
        <taxon>Pleosporomycetidae</taxon>
        <taxon>Pleosporales</taxon>
        <taxon>Pleosporineae</taxon>
        <taxon>Didymellaceae</taxon>
        <taxon>Didymella</taxon>
    </lineage>
</organism>
<feature type="domain" description="HTH psq-type" evidence="1">
    <location>
        <begin position="1"/>
        <end position="36"/>
    </location>
</feature>
<dbReference type="EMBL" id="ML979001">
    <property type="protein sequence ID" value="KAF1923827.1"/>
    <property type="molecule type" value="Genomic_DNA"/>
</dbReference>
<dbReference type="OrthoDB" id="5231586at2759"/>
<name>A0A6A5RDN3_9PLEO</name>
<evidence type="ECO:0000313" key="3">
    <source>
        <dbReference type="Proteomes" id="UP000800082"/>
    </source>
</evidence>
<dbReference type="AlphaFoldDB" id="A0A6A5RDN3"/>
<dbReference type="RefSeq" id="XP_033444080.1">
    <property type="nucleotide sequence ID" value="XM_033594099.1"/>
</dbReference>
<dbReference type="Pfam" id="PF05225">
    <property type="entry name" value="HTH_psq"/>
    <property type="match status" value="1"/>
</dbReference>
<dbReference type="Proteomes" id="UP000800082">
    <property type="component" value="Unassembled WGS sequence"/>
</dbReference>
<dbReference type="GeneID" id="54351767"/>
<keyword evidence="3" id="KW-1185">Reference proteome</keyword>
<evidence type="ECO:0000313" key="2">
    <source>
        <dbReference type="EMBL" id="KAF1923827.1"/>
    </source>
</evidence>
<gene>
    <name evidence="2" type="ORF">M421DRAFT_425522</name>
</gene>
<dbReference type="Gene3D" id="1.10.10.60">
    <property type="entry name" value="Homeodomain-like"/>
    <property type="match status" value="1"/>
</dbReference>
<accession>A0A6A5RDN3</accession>
<sequence>MQLALQAIQQDTTLSLQRAAAIYRVLKSTLRRRRAGQPSRADSMANLQKLDSNKERVIV</sequence>
<dbReference type="InterPro" id="IPR007889">
    <property type="entry name" value="HTH_Psq"/>
</dbReference>
<protein>
    <recommendedName>
        <fullName evidence="1">HTH psq-type domain-containing protein</fullName>
    </recommendedName>
</protein>
<proteinExistence type="predicted"/>
<dbReference type="GO" id="GO:0003677">
    <property type="term" value="F:DNA binding"/>
    <property type="evidence" value="ECO:0007669"/>
    <property type="project" value="InterPro"/>
</dbReference>